<sequence length="79" mass="8372">MRWRRLPSPAPGTASWLRGFVCGPEGGADGRTTPWRSTDTASLTLSDGRAVTIPGQIRNTSTRHTPPVGEVELLVTGTG</sequence>
<protein>
    <submittedName>
        <fullName evidence="1">Uncharacterized protein</fullName>
    </submittedName>
</protein>
<proteinExistence type="predicted"/>
<evidence type="ECO:0000313" key="1">
    <source>
        <dbReference type="EMBL" id="MBF4163839.1"/>
    </source>
</evidence>
<dbReference type="RefSeq" id="WP_194505104.1">
    <property type="nucleotide sequence ID" value="NZ_JADIVZ010000016.1"/>
</dbReference>
<gene>
    <name evidence="1" type="ORF">ISG29_19375</name>
</gene>
<reference evidence="1" key="1">
    <citation type="submission" date="2020-11" db="EMBL/GenBank/DDBJ databases">
        <title>Nocardioides sp. CBS4Y-1, whole genome shotgun sequence.</title>
        <authorList>
            <person name="Tuo L."/>
        </authorList>
    </citation>
    <scope>NUCLEOTIDE SEQUENCE</scope>
    <source>
        <strain evidence="1">CBS4Y-1</strain>
    </source>
</reference>
<name>A0A930YEV6_9ACTN</name>
<dbReference type="AlphaFoldDB" id="A0A930YEV6"/>
<evidence type="ECO:0000313" key="2">
    <source>
        <dbReference type="Proteomes" id="UP000656804"/>
    </source>
</evidence>
<comment type="caution">
    <text evidence="1">The sequence shown here is derived from an EMBL/GenBank/DDBJ whole genome shotgun (WGS) entry which is preliminary data.</text>
</comment>
<organism evidence="1 2">
    <name type="scientific">Nocardioides acrostichi</name>
    <dbReference type="NCBI Taxonomy" id="2784339"/>
    <lineage>
        <taxon>Bacteria</taxon>
        <taxon>Bacillati</taxon>
        <taxon>Actinomycetota</taxon>
        <taxon>Actinomycetes</taxon>
        <taxon>Propionibacteriales</taxon>
        <taxon>Nocardioidaceae</taxon>
        <taxon>Nocardioides</taxon>
    </lineage>
</organism>
<keyword evidence="2" id="KW-1185">Reference proteome</keyword>
<accession>A0A930YEV6</accession>
<dbReference type="Proteomes" id="UP000656804">
    <property type="component" value="Unassembled WGS sequence"/>
</dbReference>
<dbReference type="EMBL" id="JADIVZ010000016">
    <property type="protein sequence ID" value="MBF4163839.1"/>
    <property type="molecule type" value="Genomic_DNA"/>
</dbReference>